<organism evidence="5 6">
    <name type="scientific">Spartinivicinus marinus</name>
    <dbReference type="NCBI Taxonomy" id="2994442"/>
    <lineage>
        <taxon>Bacteria</taxon>
        <taxon>Pseudomonadati</taxon>
        <taxon>Pseudomonadota</taxon>
        <taxon>Gammaproteobacteria</taxon>
        <taxon>Oceanospirillales</taxon>
        <taxon>Zooshikellaceae</taxon>
        <taxon>Spartinivicinus</taxon>
    </lineage>
</organism>
<dbReference type="PANTHER" id="PTHR35936:SF19">
    <property type="entry name" value="AMINO-ACID-BINDING PROTEIN YXEM-RELATED"/>
    <property type="match status" value="1"/>
</dbReference>
<gene>
    <name evidence="5" type="ORF">H0A36_19980</name>
</gene>
<evidence type="ECO:0000256" key="2">
    <source>
        <dbReference type="ARBA" id="ARBA00022729"/>
    </source>
</evidence>
<evidence type="ECO:0000259" key="4">
    <source>
        <dbReference type="SMART" id="SM00062"/>
    </source>
</evidence>
<evidence type="ECO:0000256" key="1">
    <source>
        <dbReference type="ARBA" id="ARBA00010333"/>
    </source>
</evidence>
<protein>
    <submittedName>
        <fullName evidence="5">Transporter substrate-binding domain-containing protein</fullName>
    </submittedName>
</protein>
<proteinExistence type="inferred from homology"/>
<dbReference type="EMBL" id="JACCKB010000039">
    <property type="protein sequence ID" value="NYZ68299.1"/>
    <property type="molecule type" value="Genomic_DNA"/>
</dbReference>
<dbReference type="RefSeq" id="WP_180570315.1">
    <property type="nucleotide sequence ID" value="NZ_JACCKB010000039.1"/>
</dbReference>
<dbReference type="AlphaFoldDB" id="A0A853I6C4"/>
<feature type="domain" description="Solute-binding protein family 3/N-terminal" evidence="4">
    <location>
        <begin position="29"/>
        <end position="262"/>
    </location>
</feature>
<dbReference type="InterPro" id="IPR001638">
    <property type="entry name" value="Solute-binding_3/MltF_N"/>
</dbReference>
<comment type="similarity">
    <text evidence="1">Belongs to the bacterial solute-binding protein 3 family.</text>
</comment>
<keyword evidence="2 3" id="KW-0732">Signal</keyword>
<feature type="signal peptide" evidence="3">
    <location>
        <begin position="1"/>
        <end position="21"/>
    </location>
</feature>
<evidence type="ECO:0000313" key="6">
    <source>
        <dbReference type="Proteomes" id="UP000569732"/>
    </source>
</evidence>
<reference evidence="5 6" key="1">
    <citation type="submission" date="2020-07" db="EMBL/GenBank/DDBJ databases">
        <title>Endozoicomonas sp. nov., isolated from sediment.</title>
        <authorList>
            <person name="Gu T."/>
        </authorList>
    </citation>
    <scope>NUCLEOTIDE SEQUENCE [LARGE SCALE GENOMIC DNA]</scope>
    <source>
        <strain evidence="5 6">SM1973</strain>
    </source>
</reference>
<dbReference type="Proteomes" id="UP000569732">
    <property type="component" value="Unassembled WGS sequence"/>
</dbReference>
<name>A0A853I6C4_9GAMM</name>
<dbReference type="Gene3D" id="3.40.190.10">
    <property type="entry name" value="Periplasmic binding protein-like II"/>
    <property type="match status" value="2"/>
</dbReference>
<dbReference type="Pfam" id="PF00497">
    <property type="entry name" value="SBP_bac_3"/>
    <property type="match status" value="1"/>
</dbReference>
<evidence type="ECO:0000313" key="5">
    <source>
        <dbReference type="EMBL" id="NYZ68299.1"/>
    </source>
</evidence>
<dbReference type="PANTHER" id="PTHR35936">
    <property type="entry name" value="MEMBRANE-BOUND LYTIC MUREIN TRANSGLYCOSYLASE F"/>
    <property type="match status" value="1"/>
</dbReference>
<dbReference type="SUPFAM" id="SSF53850">
    <property type="entry name" value="Periplasmic binding protein-like II"/>
    <property type="match status" value="1"/>
</dbReference>
<comment type="caution">
    <text evidence="5">The sequence shown here is derived from an EMBL/GenBank/DDBJ whole genome shotgun (WGS) entry which is preliminary data.</text>
</comment>
<feature type="chain" id="PRO_5032387109" evidence="3">
    <location>
        <begin position="22"/>
        <end position="268"/>
    </location>
</feature>
<accession>A0A853I6C4</accession>
<evidence type="ECO:0000256" key="3">
    <source>
        <dbReference type="SAM" id="SignalP"/>
    </source>
</evidence>
<dbReference type="SMART" id="SM00062">
    <property type="entry name" value="PBPb"/>
    <property type="match status" value="1"/>
</dbReference>
<sequence length="268" mass="30637">MKYRIFFSCLFIWFNPQIATASEFKCNQTLRMAIGTQREPFVIKQKNTTISGFDIDLLRSVVKQSGCKLKLINNKDLTWEKRLSMIKKGELDIASGASWDNSRAEWAHYSFPYRNEYAGIYIKRSDENRFANKTLPELLSGSFTLGVTKANTYGSKIDTLLASHKNQLYFVTDSSDFYPLLSQGKIDGFIGYPVTEIIQLIRNNLDDKFSLHYETVIKTGQVHYLLSKETISPELFNAFNSALVALRSNGGYDKIVKKYSISYGISTW</sequence>
<keyword evidence="6" id="KW-1185">Reference proteome</keyword>